<comment type="caution">
    <text evidence="2">The sequence shown here is derived from an EMBL/GenBank/DDBJ whole genome shotgun (WGS) entry which is preliminary data.</text>
</comment>
<feature type="region of interest" description="Disordered" evidence="1">
    <location>
        <begin position="179"/>
        <end position="200"/>
    </location>
</feature>
<accession>A0ABR1X7X2</accession>
<protein>
    <submittedName>
        <fullName evidence="2">Uncharacterized protein</fullName>
    </submittedName>
</protein>
<sequence length="200" mass="21383">MDDCLAKPEVGLSWFRGGRSRFGDETNDGTGSQATVPGSIQQESVSGPTTAEWMRVVAWQSLDDSQCCGAVSVDLHPARIPLDVPGKGSGRQRVTTAQPQNSEGCSCRDVLFAFWRVKKNPRAIPHDGRMAESQRVAVLCRLLRCVDDEPGRLLEGSSFSAVCRDAADCADSVVDEACEPDPAATTVDDPISTTSPSSPK</sequence>
<feature type="region of interest" description="Disordered" evidence="1">
    <location>
        <begin position="17"/>
        <end position="37"/>
    </location>
</feature>
<proteinExistence type="predicted"/>
<dbReference type="GeneID" id="92039209"/>
<evidence type="ECO:0000313" key="3">
    <source>
        <dbReference type="Proteomes" id="UP001433268"/>
    </source>
</evidence>
<reference evidence="2 3" key="1">
    <citation type="submission" date="2023-01" db="EMBL/GenBank/DDBJ databases">
        <title>Analysis of 21 Apiospora genomes using comparative genomics revels a genus with tremendous synthesis potential of carbohydrate active enzymes and secondary metabolites.</title>
        <authorList>
            <person name="Sorensen T."/>
        </authorList>
    </citation>
    <scope>NUCLEOTIDE SEQUENCE [LARGE SCALE GENOMIC DNA]</scope>
    <source>
        <strain evidence="2 3">CBS 114990</strain>
    </source>
</reference>
<dbReference type="Proteomes" id="UP001433268">
    <property type="component" value="Unassembled WGS sequence"/>
</dbReference>
<dbReference type="RefSeq" id="XP_066673445.1">
    <property type="nucleotide sequence ID" value="XM_066806149.1"/>
</dbReference>
<organism evidence="2 3">
    <name type="scientific">Apiospora hydei</name>
    <dbReference type="NCBI Taxonomy" id="1337664"/>
    <lineage>
        <taxon>Eukaryota</taxon>
        <taxon>Fungi</taxon>
        <taxon>Dikarya</taxon>
        <taxon>Ascomycota</taxon>
        <taxon>Pezizomycotina</taxon>
        <taxon>Sordariomycetes</taxon>
        <taxon>Xylariomycetidae</taxon>
        <taxon>Amphisphaeriales</taxon>
        <taxon>Apiosporaceae</taxon>
        <taxon>Apiospora</taxon>
    </lineage>
</organism>
<evidence type="ECO:0000256" key="1">
    <source>
        <dbReference type="SAM" id="MobiDB-lite"/>
    </source>
</evidence>
<feature type="compositionally biased region" description="Low complexity" evidence="1">
    <location>
        <begin position="185"/>
        <end position="200"/>
    </location>
</feature>
<feature type="compositionally biased region" description="Polar residues" evidence="1">
    <location>
        <begin position="28"/>
        <end position="37"/>
    </location>
</feature>
<gene>
    <name evidence="2" type="ORF">PG997_001834</name>
</gene>
<dbReference type="EMBL" id="JAQQWN010000003">
    <property type="protein sequence ID" value="KAK8091473.1"/>
    <property type="molecule type" value="Genomic_DNA"/>
</dbReference>
<evidence type="ECO:0000313" key="2">
    <source>
        <dbReference type="EMBL" id="KAK8091473.1"/>
    </source>
</evidence>
<keyword evidence="3" id="KW-1185">Reference proteome</keyword>
<name>A0ABR1X7X2_9PEZI</name>